<dbReference type="InterPro" id="IPR036397">
    <property type="entry name" value="RNaseH_sf"/>
</dbReference>
<dbReference type="PROSITE" id="PS50994">
    <property type="entry name" value="INTEGRASE"/>
    <property type="match status" value="1"/>
</dbReference>
<keyword evidence="1" id="KW-0540">Nuclease</keyword>
<feature type="region of interest" description="Disordered" evidence="8">
    <location>
        <begin position="323"/>
        <end position="346"/>
    </location>
</feature>
<dbReference type="InterPro" id="IPR039537">
    <property type="entry name" value="Retrotran_Ty1/copia-like"/>
</dbReference>
<evidence type="ECO:0000256" key="8">
    <source>
        <dbReference type="SAM" id="MobiDB-lite"/>
    </source>
</evidence>
<dbReference type="EMBL" id="PVTM01000004">
    <property type="protein sequence ID" value="PRY72414.1"/>
    <property type="molecule type" value="Genomic_DNA"/>
</dbReference>
<keyword evidence="5" id="KW-0460">Magnesium</keyword>
<evidence type="ECO:0000256" key="7">
    <source>
        <dbReference type="ARBA" id="ARBA00023172"/>
    </source>
</evidence>
<protein>
    <submittedName>
        <fullName evidence="10">Integrase-like protein</fullName>
    </submittedName>
</protein>
<keyword evidence="11" id="KW-1185">Reference proteome</keyword>
<proteinExistence type="predicted"/>
<dbReference type="SUPFAM" id="SSF53098">
    <property type="entry name" value="Ribonuclease H-like"/>
    <property type="match status" value="1"/>
</dbReference>
<dbReference type="AlphaFoldDB" id="A0A2T0VQ13"/>
<dbReference type="GO" id="GO:0015074">
    <property type="term" value="P:DNA integration"/>
    <property type="evidence" value="ECO:0007669"/>
    <property type="project" value="UniProtKB-KW"/>
</dbReference>
<dbReference type="Pfam" id="PF00665">
    <property type="entry name" value="rve"/>
    <property type="match status" value="1"/>
</dbReference>
<dbReference type="Gene3D" id="3.30.420.10">
    <property type="entry name" value="Ribonuclease H-like superfamily/Ribonuclease H"/>
    <property type="match status" value="1"/>
</dbReference>
<keyword evidence="3" id="KW-0255">Endonuclease</keyword>
<dbReference type="GO" id="GO:0004519">
    <property type="term" value="F:endonuclease activity"/>
    <property type="evidence" value="ECO:0007669"/>
    <property type="project" value="UniProtKB-KW"/>
</dbReference>
<evidence type="ECO:0000259" key="9">
    <source>
        <dbReference type="PROSITE" id="PS50994"/>
    </source>
</evidence>
<evidence type="ECO:0000256" key="3">
    <source>
        <dbReference type="ARBA" id="ARBA00022759"/>
    </source>
</evidence>
<keyword evidence="4" id="KW-0378">Hydrolase</keyword>
<dbReference type="GO" id="GO:0003676">
    <property type="term" value="F:nucleic acid binding"/>
    <property type="evidence" value="ECO:0007669"/>
    <property type="project" value="InterPro"/>
</dbReference>
<dbReference type="NCBIfam" id="NF033577">
    <property type="entry name" value="transpos_IS481"/>
    <property type="match status" value="1"/>
</dbReference>
<name>A0A2T0VQ13_9GAMM</name>
<sequence length="346" mass="40241">MDIKLHKQATTTPKIRAEIQAAPSSITDSELARQYGVATATIRRWRYRDDVHDRPHTRHNLLATLTPEQEEVLIAAREFLRLGLDDLLVVAREFLNPRLSRSGLHRMLKRREVPTLAELARQDAGGDEKPRHKPFKDYEPGYVHIDIKHLPQMPDEQQKRYLYVAIDRATRWVYLEVRRSQSARDARAFMKRVEEKAPFKVQTVLTDNGKSFTDRFTRAGERTPSGRHPFDQECQAHGIEHRLIKPGRPQANGMVERFNGRISDVLATRRYTSGEDLEQTLNRYSWLYNHHIPQKALHHQSPIAAMKEWQAKRPELFTKRVVNHTGPDTYPQPGRRLTGGSFHDIY</sequence>
<dbReference type="Proteomes" id="UP000239896">
    <property type="component" value="Unassembled WGS sequence"/>
</dbReference>
<dbReference type="GO" id="GO:0046872">
    <property type="term" value="F:metal ion binding"/>
    <property type="evidence" value="ECO:0007669"/>
    <property type="project" value="UniProtKB-KW"/>
</dbReference>
<comment type="caution">
    <text evidence="10">The sequence shown here is derived from an EMBL/GenBank/DDBJ whole genome shotgun (WGS) entry which is preliminary data.</text>
</comment>
<evidence type="ECO:0000256" key="4">
    <source>
        <dbReference type="ARBA" id="ARBA00022801"/>
    </source>
</evidence>
<keyword evidence="2" id="KW-0479">Metal-binding</keyword>
<keyword evidence="7" id="KW-0233">DNA recombination</keyword>
<evidence type="ECO:0000256" key="6">
    <source>
        <dbReference type="ARBA" id="ARBA00022908"/>
    </source>
</evidence>
<evidence type="ECO:0000256" key="1">
    <source>
        <dbReference type="ARBA" id="ARBA00022722"/>
    </source>
</evidence>
<dbReference type="PANTHER" id="PTHR42648:SF11">
    <property type="entry name" value="TRANSPOSON TY4-P GAG-POL POLYPROTEIN"/>
    <property type="match status" value="1"/>
</dbReference>
<evidence type="ECO:0000313" key="10">
    <source>
        <dbReference type="EMBL" id="PRY72414.1"/>
    </source>
</evidence>
<dbReference type="PANTHER" id="PTHR42648">
    <property type="entry name" value="TRANSPOSASE, PUTATIVE-RELATED"/>
    <property type="match status" value="1"/>
</dbReference>
<organism evidence="10 11">
    <name type="scientific">Halomonas ventosae</name>
    <dbReference type="NCBI Taxonomy" id="229007"/>
    <lineage>
        <taxon>Bacteria</taxon>
        <taxon>Pseudomonadati</taxon>
        <taxon>Pseudomonadota</taxon>
        <taxon>Gammaproteobacteria</taxon>
        <taxon>Oceanospirillales</taxon>
        <taxon>Halomonadaceae</taxon>
        <taxon>Halomonas</taxon>
    </lineage>
</organism>
<evidence type="ECO:0000256" key="2">
    <source>
        <dbReference type="ARBA" id="ARBA00022723"/>
    </source>
</evidence>
<dbReference type="GO" id="GO:0006310">
    <property type="term" value="P:DNA recombination"/>
    <property type="evidence" value="ECO:0007669"/>
    <property type="project" value="UniProtKB-KW"/>
</dbReference>
<evidence type="ECO:0000313" key="11">
    <source>
        <dbReference type="Proteomes" id="UP000239896"/>
    </source>
</evidence>
<gene>
    <name evidence="10" type="ORF">BCL64_104242</name>
</gene>
<dbReference type="InterPro" id="IPR047656">
    <property type="entry name" value="IS481-like_transpos"/>
</dbReference>
<accession>A0A2T0VQ13</accession>
<dbReference type="InterPro" id="IPR001584">
    <property type="entry name" value="Integrase_cat-core"/>
</dbReference>
<feature type="domain" description="Integrase catalytic" evidence="9">
    <location>
        <begin position="136"/>
        <end position="310"/>
    </location>
</feature>
<dbReference type="GO" id="GO:0016787">
    <property type="term" value="F:hydrolase activity"/>
    <property type="evidence" value="ECO:0007669"/>
    <property type="project" value="UniProtKB-KW"/>
</dbReference>
<evidence type="ECO:0000256" key="5">
    <source>
        <dbReference type="ARBA" id="ARBA00022842"/>
    </source>
</evidence>
<keyword evidence="6" id="KW-0229">DNA integration</keyword>
<dbReference type="InterPro" id="IPR012337">
    <property type="entry name" value="RNaseH-like_sf"/>
</dbReference>
<dbReference type="RefSeq" id="WP_106230222.1">
    <property type="nucleotide sequence ID" value="NZ_PVTM01000004.1"/>
</dbReference>
<reference evidence="10 11" key="1">
    <citation type="submission" date="2018-03" db="EMBL/GenBank/DDBJ databases">
        <title>Comparative analysis of microorganisms from saline springs in Andes Mountain Range, Colombia.</title>
        <authorList>
            <person name="Rubin E."/>
        </authorList>
    </citation>
    <scope>NUCLEOTIDE SEQUENCE [LARGE SCALE GENOMIC DNA]</scope>
    <source>
        <strain evidence="10 11">USBA 854</strain>
    </source>
</reference>